<reference evidence="2" key="1">
    <citation type="submission" date="2020-02" db="EMBL/GenBank/DDBJ databases">
        <authorList>
            <person name="Meier V. D."/>
        </authorList>
    </citation>
    <scope>NUCLEOTIDE SEQUENCE</scope>
    <source>
        <strain evidence="2">AVDCRST_MAG30</strain>
    </source>
</reference>
<protein>
    <submittedName>
        <fullName evidence="2">Uncharacterized protein</fullName>
    </submittedName>
</protein>
<gene>
    <name evidence="2" type="ORF">AVDCRST_MAG30-3163</name>
</gene>
<organism evidence="2">
    <name type="scientific">uncultured Solirubrobacteraceae bacterium</name>
    <dbReference type="NCBI Taxonomy" id="1162706"/>
    <lineage>
        <taxon>Bacteria</taxon>
        <taxon>Bacillati</taxon>
        <taxon>Actinomycetota</taxon>
        <taxon>Thermoleophilia</taxon>
        <taxon>Solirubrobacterales</taxon>
        <taxon>Solirubrobacteraceae</taxon>
        <taxon>environmental samples</taxon>
    </lineage>
</organism>
<feature type="compositionally biased region" description="Basic residues" evidence="1">
    <location>
        <begin position="1"/>
        <end position="28"/>
    </location>
</feature>
<accession>A0A6J4TGW0</accession>
<evidence type="ECO:0000256" key="1">
    <source>
        <dbReference type="SAM" id="MobiDB-lite"/>
    </source>
</evidence>
<sequence>VGRVPHRRRARRRHHARRLRRRRDRPLHRAGVQAAHRGPDRRGLHPHHRRPARRHLHRLVEPRRPDRRPQAAQAPRRRAGDRLRRSGDREHVQDHRAGRGVRDRGQPRRRRRRPL</sequence>
<dbReference type="EMBL" id="CADCVS010000405">
    <property type="protein sequence ID" value="CAA9522915.1"/>
    <property type="molecule type" value="Genomic_DNA"/>
</dbReference>
<proteinExistence type="predicted"/>
<feature type="compositionally biased region" description="Basic and acidic residues" evidence="1">
    <location>
        <begin position="58"/>
        <end position="69"/>
    </location>
</feature>
<feature type="region of interest" description="Disordered" evidence="1">
    <location>
        <begin position="1"/>
        <end position="115"/>
    </location>
</feature>
<name>A0A6J4TGW0_9ACTN</name>
<feature type="compositionally biased region" description="Basic residues" evidence="1">
    <location>
        <begin position="44"/>
        <end position="57"/>
    </location>
</feature>
<dbReference type="AlphaFoldDB" id="A0A6J4TGW0"/>
<feature type="non-terminal residue" evidence="2">
    <location>
        <position position="115"/>
    </location>
</feature>
<feature type="non-terminal residue" evidence="2">
    <location>
        <position position="1"/>
    </location>
</feature>
<feature type="compositionally biased region" description="Basic and acidic residues" evidence="1">
    <location>
        <begin position="78"/>
        <end position="106"/>
    </location>
</feature>
<evidence type="ECO:0000313" key="2">
    <source>
        <dbReference type="EMBL" id="CAA9522915.1"/>
    </source>
</evidence>